<organism evidence="1 2">
    <name type="scientific">Rubritalea squalenifaciens DSM 18772</name>
    <dbReference type="NCBI Taxonomy" id="1123071"/>
    <lineage>
        <taxon>Bacteria</taxon>
        <taxon>Pseudomonadati</taxon>
        <taxon>Verrucomicrobiota</taxon>
        <taxon>Verrucomicrobiia</taxon>
        <taxon>Verrucomicrobiales</taxon>
        <taxon>Rubritaleaceae</taxon>
        <taxon>Rubritalea</taxon>
    </lineage>
</organism>
<dbReference type="EMBL" id="FQYR01000002">
    <property type="protein sequence ID" value="SHI50989.1"/>
    <property type="molecule type" value="Genomic_DNA"/>
</dbReference>
<dbReference type="InParanoid" id="A0A1M6BQJ4"/>
<dbReference type="RefSeq" id="WP_143157718.1">
    <property type="nucleotide sequence ID" value="NZ_FQYR01000002.1"/>
</dbReference>
<accession>A0A1M6BQJ4</accession>
<gene>
    <name evidence="1" type="ORF">SAMN02745181_0284</name>
</gene>
<protein>
    <submittedName>
        <fullName evidence="1">Uncharacterized protein</fullName>
    </submittedName>
</protein>
<dbReference type="Proteomes" id="UP000184510">
    <property type="component" value="Unassembled WGS sequence"/>
</dbReference>
<proteinExistence type="predicted"/>
<evidence type="ECO:0000313" key="1">
    <source>
        <dbReference type="EMBL" id="SHI50989.1"/>
    </source>
</evidence>
<dbReference type="AlphaFoldDB" id="A0A1M6BQJ4"/>
<dbReference type="OrthoDB" id="184904at2"/>
<reference evidence="1 2" key="1">
    <citation type="submission" date="2016-11" db="EMBL/GenBank/DDBJ databases">
        <authorList>
            <person name="Jaros S."/>
            <person name="Januszkiewicz K."/>
            <person name="Wedrychowicz H."/>
        </authorList>
    </citation>
    <scope>NUCLEOTIDE SEQUENCE [LARGE SCALE GENOMIC DNA]</scope>
    <source>
        <strain evidence="1 2">DSM 18772</strain>
    </source>
</reference>
<keyword evidence="2" id="KW-1185">Reference proteome</keyword>
<sequence>MFRFVIPLIGLGLLPLQAEPQKFDLLTLKDGKGYRSVTVTKVSPDGITLMHAEGMAKVGYEKLPEELQKQLGGFDAAKAEAYRKQQQEKQKQISAALNAYNEAGKERKQLILDQRLEKRIAKELSEQEQREKMPCQLKVLRSFDQGILCWMSPGVEVPTYETNAFGRAKQVGTRWSFSTEYEQPVLIRGDWGPIVDGDEVGAWVLEDGSFTYTDELEVERKVRAYRVVSSRRK</sequence>
<evidence type="ECO:0000313" key="2">
    <source>
        <dbReference type="Proteomes" id="UP000184510"/>
    </source>
</evidence>
<name>A0A1M6BQJ4_9BACT</name>